<dbReference type="PROSITE" id="PS00175">
    <property type="entry name" value="PG_MUTASE"/>
    <property type="match status" value="1"/>
</dbReference>
<dbReference type="AlphaFoldDB" id="A0ABD3NP74"/>
<dbReference type="InterPro" id="IPR013078">
    <property type="entry name" value="His_Pase_superF_clade-1"/>
</dbReference>
<feature type="region of interest" description="Disordered" evidence="1">
    <location>
        <begin position="1"/>
        <end position="21"/>
    </location>
</feature>
<dbReference type="InterPro" id="IPR052765">
    <property type="entry name" value="PGM-Related"/>
</dbReference>
<gene>
    <name evidence="2" type="ORF">ACHAWO_013050</name>
</gene>
<proteinExistence type="predicted"/>
<reference evidence="2 3" key="1">
    <citation type="submission" date="2024-10" db="EMBL/GenBank/DDBJ databases">
        <title>Updated reference genomes for cyclostephanoid diatoms.</title>
        <authorList>
            <person name="Roberts W.R."/>
            <person name="Alverson A.J."/>
        </authorList>
    </citation>
    <scope>NUCLEOTIDE SEQUENCE [LARGE SCALE GENOMIC DNA]</scope>
    <source>
        <strain evidence="2 3">AJA010-31</strain>
    </source>
</reference>
<evidence type="ECO:0000313" key="3">
    <source>
        <dbReference type="Proteomes" id="UP001530400"/>
    </source>
</evidence>
<dbReference type="InterPro" id="IPR029033">
    <property type="entry name" value="His_PPase_superfam"/>
</dbReference>
<feature type="compositionally biased region" description="Basic and acidic residues" evidence="1">
    <location>
        <begin position="8"/>
        <end position="21"/>
    </location>
</feature>
<sequence>MLSNEYNSNEHEHQYETDEERRMRRNLRLSIDNPDFSRHHFYDSPVRTVSDRNGHSPLRIRKMSLSSIADDDDDDDDDDENGEGDERVLLQNDEQQGDTALRLSNSVTFLNAECPRWRKLMERVSIADSVLTRDASMDFKTENSNWSHFEGYESPAKESATDEGDHDNEYFPWADPPNNQSSSFMQTPQRNNTGSQTKRHSQHNNIKMPKSIHHRSSSLESIRNYNAAIMPNKLILIRHGQSEGNVDEILYSTKPDNNMRLTKLGWESARMAGKALREEIIGQNETVHFVVSPYVRTVETFHGIVSAWVDPVEFDGLDGGRNRRLKAWYTKLMEMARYFRYSIDQFNMLANPKNCEMVILKHDGSGRLQLDSRCEIEFEVVTDDTAATTGDTKQSTTRVVGYAKHRRLKLLPPHLIQPRTVHMFYNENN</sequence>
<dbReference type="Proteomes" id="UP001530400">
    <property type="component" value="Unassembled WGS sequence"/>
</dbReference>
<comment type="caution">
    <text evidence="2">The sequence shown here is derived from an EMBL/GenBank/DDBJ whole genome shotgun (WGS) entry which is preliminary data.</text>
</comment>
<keyword evidence="3" id="KW-1185">Reference proteome</keyword>
<dbReference type="SMART" id="SM00855">
    <property type="entry name" value="PGAM"/>
    <property type="match status" value="1"/>
</dbReference>
<accession>A0ABD3NP74</accession>
<dbReference type="PANTHER" id="PTHR46192">
    <property type="entry name" value="BROAD-RANGE ACID PHOSPHATASE DET1"/>
    <property type="match status" value="1"/>
</dbReference>
<feature type="region of interest" description="Disordered" evidence="1">
    <location>
        <begin position="155"/>
        <end position="205"/>
    </location>
</feature>
<evidence type="ECO:0000256" key="1">
    <source>
        <dbReference type="SAM" id="MobiDB-lite"/>
    </source>
</evidence>
<evidence type="ECO:0008006" key="4">
    <source>
        <dbReference type="Google" id="ProtNLM"/>
    </source>
</evidence>
<dbReference type="CDD" id="cd07067">
    <property type="entry name" value="HP_PGM_like"/>
    <property type="match status" value="1"/>
</dbReference>
<protein>
    <recommendedName>
        <fullName evidence="4">Phosphoglycerate mutase (2,3-diphosphoglycerate-dependent)</fullName>
    </recommendedName>
</protein>
<dbReference type="InterPro" id="IPR001345">
    <property type="entry name" value="PG/BPGM_mutase_AS"/>
</dbReference>
<dbReference type="SUPFAM" id="SSF53254">
    <property type="entry name" value="Phosphoglycerate mutase-like"/>
    <property type="match status" value="1"/>
</dbReference>
<dbReference type="Pfam" id="PF00300">
    <property type="entry name" value="His_Phos_1"/>
    <property type="match status" value="1"/>
</dbReference>
<dbReference type="Gene3D" id="3.40.50.1240">
    <property type="entry name" value="Phosphoglycerate mutase-like"/>
    <property type="match status" value="1"/>
</dbReference>
<name>A0ABD3NP74_9STRA</name>
<evidence type="ECO:0000313" key="2">
    <source>
        <dbReference type="EMBL" id="KAL3777830.1"/>
    </source>
</evidence>
<dbReference type="EMBL" id="JALLPJ020001025">
    <property type="protein sequence ID" value="KAL3777830.1"/>
    <property type="molecule type" value="Genomic_DNA"/>
</dbReference>
<feature type="compositionally biased region" description="Acidic residues" evidence="1">
    <location>
        <begin position="69"/>
        <end position="83"/>
    </location>
</feature>
<feature type="compositionally biased region" description="Polar residues" evidence="1">
    <location>
        <begin position="177"/>
        <end position="196"/>
    </location>
</feature>
<organism evidence="2 3">
    <name type="scientific">Cyclotella atomus</name>
    <dbReference type="NCBI Taxonomy" id="382360"/>
    <lineage>
        <taxon>Eukaryota</taxon>
        <taxon>Sar</taxon>
        <taxon>Stramenopiles</taxon>
        <taxon>Ochrophyta</taxon>
        <taxon>Bacillariophyta</taxon>
        <taxon>Coscinodiscophyceae</taxon>
        <taxon>Thalassiosirophycidae</taxon>
        <taxon>Stephanodiscales</taxon>
        <taxon>Stephanodiscaceae</taxon>
        <taxon>Cyclotella</taxon>
    </lineage>
</organism>
<feature type="region of interest" description="Disordered" evidence="1">
    <location>
        <begin position="64"/>
        <end position="84"/>
    </location>
</feature>